<dbReference type="Proteomes" id="UP001499988">
    <property type="component" value="Unassembled WGS sequence"/>
</dbReference>
<feature type="compositionally biased region" description="Polar residues" evidence="1">
    <location>
        <begin position="12"/>
        <end position="21"/>
    </location>
</feature>
<evidence type="ECO:0000313" key="2">
    <source>
        <dbReference type="EMBL" id="GAA4872806.1"/>
    </source>
</evidence>
<dbReference type="EMBL" id="BAABJZ010000003">
    <property type="protein sequence ID" value="GAA4872806.1"/>
    <property type="molecule type" value="Genomic_DNA"/>
</dbReference>
<evidence type="ECO:0000313" key="3">
    <source>
        <dbReference type="Proteomes" id="UP001499988"/>
    </source>
</evidence>
<comment type="caution">
    <text evidence="2">The sequence shown here is derived from an EMBL/GenBank/DDBJ whole genome shotgun (WGS) entry which is preliminary data.</text>
</comment>
<evidence type="ECO:0000256" key="1">
    <source>
        <dbReference type="SAM" id="MobiDB-lite"/>
    </source>
</evidence>
<gene>
    <name evidence="2" type="ORF">GCM10023333_02040</name>
</gene>
<protein>
    <submittedName>
        <fullName evidence="2">Uncharacterized protein</fullName>
    </submittedName>
</protein>
<feature type="region of interest" description="Disordered" evidence="1">
    <location>
        <begin position="1"/>
        <end position="29"/>
    </location>
</feature>
<reference evidence="3" key="1">
    <citation type="journal article" date="2019" name="Int. J. Syst. Evol. Microbiol.">
        <title>The Global Catalogue of Microorganisms (GCM) 10K type strain sequencing project: providing services to taxonomists for standard genome sequencing and annotation.</title>
        <authorList>
            <consortium name="The Broad Institute Genomics Platform"/>
            <consortium name="The Broad Institute Genome Sequencing Center for Infectious Disease"/>
            <person name="Wu L."/>
            <person name="Ma J."/>
        </authorList>
    </citation>
    <scope>NUCLEOTIDE SEQUENCE [LARGE SCALE GENOMIC DNA]</scope>
    <source>
        <strain evidence="3">JCM 18401</strain>
    </source>
</reference>
<accession>A0ABP9EAP1</accession>
<keyword evidence="3" id="KW-1185">Reference proteome</keyword>
<proteinExistence type="predicted"/>
<organism evidence="2 3">
    <name type="scientific">Ferrimonas pelagia</name>
    <dbReference type="NCBI Taxonomy" id="1177826"/>
    <lineage>
        <taxon>Bacteria</taxon>
        <taxon>Pseudomonadati</taxon>
        <taxon>Pseudomonadota</taxon>
        <taxon>Gammaproteobacteria</taxon>
        <taxon>Alteromonadales</taxon>
        <taxon>Ferrimonadaceae</taxon>
        <taxon>Ferrimonas</taxon>
    </lineage>
</organism>
<sequence>MIRWQHLAETPTLKSRPQGTWTKGEGPLRQTGMHYEMENALNLPLAIDRPFGDRQSHCRLSMLKPV</sequence>
<name>A0ABP9EAP1_9GAMM</name>